<sequence>MKTFGSLGAFLAHLATLPAAVHEAQKEGLKAGAKVVEREAKEEIGRYQPAAGPFPAWDRLSTATLDGFNHPQAGHIKGKRELGYAPPDNPLLREGHLRESISSGLENDHTAIVGSDDEVALWQEMGTPNALYPIPPRSFLGRAAFVKGDEVAEAVGGRVVWALRGLPRRND</sequence>
<evidence type="ECO:0000313" key="2">
    <source>
        <dbReference type="Proteomes" id="UP000325255"/>
    </source>
</evidence>
<evidence type="ECO:0000313" key="1">
    <source>
        <dbReference type="EMBL" id="KAA5609652.1"/>
    </source>
</evidence>
<keyword evidence="2" id="KW-1185">Reference proteome</keyword>
<dbReference type="EMBL" id="VWPK01000046">
    <property type="protein sequence ID" value="KAA5609652.1"/>
    <property type="molecule type" value="Genomic_DNA"/>
</dbReference>
<dbReference type="OrthoDB" id="278515at2"/>
<dbReference type="RefSeq" id="WP_150043267.1">
    <property type="nucleotide sequence ID" value="NZ_OW485608.1"/>
</dbReference>
<organism evidence="1 2">
    <name type="scientific">Rhodovastum atsumiense</name>
    <dbReference type="NCBI Taxonomy" id="504468"/>
    <lineage>
        <taxon>Bacteria</taxon>
        <taxon>Pseudomonadati</taxon>
        <taxon>Pseudomonadota</taxon>
        <taxon>Alphaproteobacteria</taxon>
        <taxon>Acetobacterales</taxon>
        <taxon>Acetobacteraceae</taxon>
        <taxon>Rhodovastum</taxon>
    </lineage>
</organism>
<comment type="caution">
    <text evidence="1">The sequence shown here is derived from an EMBL/GenBank/DDBJ whole genome shotgun (WGS) entry which is preliminary data.</text>
</comment>
<dbReference type="Proteomes" id="UP000325255">
    <property type="component" value="Unassembled WGS sequence"/>
</dbReference>
<name>A0A5M6IN21_9PROT</name>
<gene>
    <name evidence="1" type="ORF">F1189_23095</name>
</gene>
<protein>
    <recommendedName>
        <fullName evidence="3">HK97 gp10 family phage protein</fullName>
    </recommendedName>
</protein>
<reference evidence="1 2" key="1">
    <citation type="submission" date="2019-09" db="EMBL/GenBank/DDBJ databases">
        <title>Genome sequence of Rhodovastum atsumiense, a diverse member of the Acetobacteraceae family of non-sulfur purple photosynthetic bacteria.</title>
        <authorList>
            <person name="Meyer T."/>
            <person name="Kyndt J."/>
        </authorList>
    </citation>
    <scope>NUCLEOTIDE SEQUENCE [LARGE SCALE GENOMIC DNA]</scope>
    <source>
        <strain evidence="1 2">DSM 21279</strain>
    </source>
</reference>
<accession>A0A5M6IN21</accession>
<proteinExistence type="predicted"/>
<evidence type="ECO:0008006" key="3">
    <source>
        <dbReference type="Google" id="ProtNLM"/>
    </source>
</evidence>
<dbReference type="AlphaFoldDB" id="A0A5M6IN21"/>